<evidence type="ECO:0000256" key="6">
    <source>
        <dbReference type="ARBA" id="ARBA00023242"/>
    </source>
</evidence>
<dbReference type="Gene3D" id="4.10.240.10">
    <property type="entry name" value="Zn(2)-C6 fungal-type DNA-binding domain"/>
    <property type="match status" value="1"/>
</dbReference>
<dbReference type="GO" id="GO:0003677">
    <property type="term" value="F:DNA binding"/>
    <property type="evidence" value="ECO:0007669"/>
    <property type="project" value="UniProtKB-KW"/>
</dbReference>
<dbReference type="PANTHER" id="PTHR47338:SF16">
    <property type="entry name" value="TRANSCRIPTION FACTOR, PUTATIVE (AFU_ORTHOLOGUE AFUA_2G09360)-RELATED"/>
    <property type="match status" value="1"/>
</dbReference>
<dbReference type="PANTHER" id="PTHR47338">
    <property type="entry name" value="ZN(II)2CYS6 TRANSCRIPTION FACTOR (EUROFUNG)-RELATED"/>
    <property type="match status" value="1"/>
</dbReference>
<dbReference type="SMART" id="SM00066">
    <property type="entry name" value="GAL4"/>
    <property type="match status" value="1"/>
</dbReference>
<dbReference type="PROSITE" id="PS00463">
    <property type="entry name" value="ZN2_CY6_FUNGAL_1"/>
    <property type="match status" value="1"/>
</dbReference>
<dbReference type="EMBL" id="KZ825154">
    <property type="protein sequence ID" value="PYI17660.1"/>
    <property type="molecule type" value="Genomic_DNA"/>
</dbReference>
<dbReference type="Pfam" id="PF04082">
    <property type="entry name" value="Fungal_trans"/>
    <property type="match status" value="1"/>
</dbReference>
<evidence type="ECO:0000256" key="5">
    <source>
        <dbReference type="ARBA" id="ARBA00023163"/>
    </source>
</evidence>
<evidence type="ECO:0000256" key="3">
    <source>
        <dbReference type="ARBA" id="ARBA00023015"/>
    </source>
</evidence>
<dbReference type="STRING" id="1450538.A0A2V5HN27"/>
<evidence type="ECO:0000313" key="10">
    <source>
        <dbReference type="Proteomes" id="UP000249829"/>
    </source>
</evidence>
<keyword evidence="5" id="KW-0804">Transcription</keyword>
<dbReference type="InterPro" id="IPR036864">
    <property type="entry name" value="Zn2-C6_fun-type_DNA-bd_sf"/>
</dbReference>
<keyword evidence="2" id="KW-0479">Metal-binding</keyword>
<dbReference type="AlphaFoldDB" id="A0A2V5HN27"/>
<dbReference type="InterPro" id="IPR007219">
    <property type="entry name" value="XnlR_reg_dom"/>
</dbReference>
<proteinExistence type="predicted"/>
<reference evidence="9 10" key="1">
    <citation type="submission" date="2018-02" db="EMBL/GenBank/DDBJ databases">
        <title>The genomes of Aspergillus section Nigri reveals drivers in fungal speciation.</title>
        <authorList>
            <consortium name="DOE Joint Genome Institute"/>
            <person name="Vesth T.C."/>
            <person name="Nybo J."/>
            <person name="Theobald S."/>
            <person name="Brandl J."/>
            <person name="Frisvad J.C."/>
            <person name="Nielsen K.F."/>
            <person name="Lyhne E.K."/>
            <person name="Kogle M.E."/>
            <person name="Kuo A."/>
            <person name="Riley R."/>
            <person name="Clum A."/>
            <person name="Nolan M."/>
            <person name="Lipzen A."/>
            <person name="Salamov A."/>
            <person name="Henrissat B."/>
            <person name="Wiebenga A."/>
            <person name="De vries R.P."/>
            <person name="Grigoriev I.V."/>
            <person name="Mortensen U.H."/>
            <person name="Andersen M.R."/>
            <person name="Baker S.E."/>
        </authorList>
    </citation>
    <scope>NUCLEOTIDE SEQUENCE [LARGE SCALE GENOMIC DNA]</scope>
    <source>
        <strain evidence="9 10">CBS 115571</strain>
    </source>
</reference>
<gene>
    <name evidence="9" type="ORF">BO99DRAFT_337489</name>
</gene>
<name>A0A2V5HN27_ASPV1</name>
<feature type="region of interest" description="Disordered" evidence="7">
    <location>
        <begin position="44"/>
        <end position="70"/>
    </location>
</feature>
<feature type="domain" description="Zn(2)-C6 fungal-type" evidence="8">
    <location>
        <begin position="6"/>
        <end position="38"/>
    </location>
</feature>
<dbReference type="GO" id="GO:0008270">
    <property type="term" value="F:zinc ion binding"/>
    <property type="evidence" value="ECO:0007669"/>
    <property type="project" value="InterPro"/>
</dbReference>
<evidence type="ECO:0000256" key="1">
    <source>
        <dbReference type="ARBA" id="ARBA00004123"/>
    </source>
</evidence>
<keyword evidence="4" id="KW-0238">DNA-binding</keyword>
<dbReference type="InterPro" id="IPR001138">
    <property type="entry name" value="Zn2Cys6_DnaBD"/>
</dbReference>
<protein>
    <recommendedName>
        <fullName evidence="8">Zn(2)-C6 fungal-type domain-containing protein</fullName>
    </recommendedName>
</protein>
<keyword evidence="3" id="KW-0805">Transcription regulation</keyword>
<evidence type="ECO:0000256" key="4">
    <source>
        <dbReference type="ARBA" id="ARBA00023125"/>
    </source>
</evidence>
<evidence type="ECO:0000256" key="7">
    <source>
        <dbReference type="SAM" id="MobiDB-lite"/>
    </source>
</evidence>
<dbReference type="InterPro" id="IPR050815">
    <property type="entry name" value="TF_fung"/>
</dbReference>
<keyword evidence="10" id="KW-1185">Reference proteome</keyword>
<sequence length="563" mass="63841">MRAPRACLQCRSSKRKCTRLGPGEPCSACQQRRVICSAELRRPNPVGVNSEPNPEPAILSDEQQQSNEPVRHHPTILEPIQISWETTVELVDLYLAKIHDRPHSIFHPATLRAQVRSGTVGKALLYAVCALGVKFSSSTDRRDLEARLTVEAKRLLQADIENVCLENVQTCILIATLSAGNCEPSSEALFIRIATSMTEIMSLDFSPAMNKSMITRETARRVWCSLYVADRWCASGLGLPRHMDDFSKPYGLPIDEITFQSLPPDTSNHLEAPPSPTEHTPPIWKLGLWAHMVALARYFGPIQDLNRQVARGYTDTVELDQEVQDIGEQLEAWSRMLPINTQMTVPNLHSHQKSGQGGLFIALHLTYHHYSTLLYYRFLEHDQTHIQSHHRKQAPPSKPSRRFRTYIRRCKHHASSFSNLLDLARQIKGCEINYPTIGHMTTVSSSVLLHTLLFGNPTELEGARAALNANFEVLIEHQQFWPNTKAMINRLMTFQNICLLSTESHRFDGWMVKCLLEHSRPLGERELPCVPADVLVDVESENMALKAREWVEQGRYMDLSLLQ</sequence>
<dbReference type="GO" id="GO:0000981">
    <property type="term" value="F:DNA-binding transcription factor activity, RNA polymerase II-specific"/>
    <property type="evidence" value="ECO:0007669"/>
    <property type="project" value="InterPro"/>
</dbReference>
<comment type="subcellular location">
    <subcellularLocation>
        <location evidence="1">Nucleus</location>
    </subcellularLocation>
</comment>
<organism evidence="9 10">
    <name type="scientific">Aspergillus violaceofuscus (strain CBS 115571)</name>
    <dbReference type="NCBI Taxonomy" id="1450538"/>
    <lineage>
        <taxon>Eukaryota</taxon>
        <taxon>Fungi</taxon>
        <taxon>Dikarya</taxon>
        <taxon>Ascomycota</taxon>
        <taxon>Pezizomycotina</taxon>
        <taxon>Eurotiomycetes</taxon>
        <taxon>Eurotiomycetidae</taxon>
        <taxon>Eurotiales</taxon>
        <taxon>Aspergillaceae</taxon>
        <taxon>Aspergillus</taxon>
    </lineage>
</organism>
<keyword evidence="6" id="KW-0539">Nucleus</keyword>
<accession>A0A2V5HN27</accession>
<dbReference type="GO" id="GO:0005634">
    <property type="term" value="C:nucleus"/>
    <property type="evidence" value="ECO:0007669"/>
    <property type="project" value="UniProtKB-SubCell"/>
</dbReference>
<dbReference type="SMART" id="SM00906">
    <property type="entry name" value="Fungal_trans"/>
    <property type="match status" value="1"/>
</dbReference>
<dbReference type="SUPFAM" id="SSF57701">
    <property type="entry name" value="Zn2/Cys6 DNA-binding domain"/>
    <property type="match status" value="1"/>
</dbReference>
<dbReference type="CDD" id="cd00067">
    <property type="entry name" value="GAL4"/>
    <property type="match status" value="1"/>
</dbReference>
<dbReference type="OMA" id="YPTIGHM"/>
<dbReference type="CDD" id="cd12148">
    <property type="entry name" value="fungal_TF_MHR"/>
    <property type="match status" value="1"/>
</dbReference>
<dbReference type="Proteomes" id="UP000249829">
    <property type="component" value="Unassembled WGS sequence"/>
</dbReference>
<dbReference type="GO" id="GO:0006351">
    <property type="term" value="P:DNA-templated transcription"/>
    <property type="evidence" value="ECO:0007669"/>
    <property type="project" value="InterPro"/>
</dbReference>
<evidence type="ECO:0000313" key="9">
    <source>
        <dbReference type="EMBL" id="PYI17660.1"/>
    </source>
</evidence>
<evidence type="ECO:0000259" key="8">
    <source>
        <dbReference type="PROSITE" id="PS50048"/>
    </source>
</evidence>
<evidence type="ECO:0000256" key="2">
    <source>
        <dbReference type="ARBA" id="ARBA00022723"/>
    </source>
</evidence>
<dbReference type="PROSITE" id="PS50048">
    <property type="entry name" value="ZN2_CY6_FUNGAL_2"/>
    <property type="match status" value="1"/>
</dbReference>
<dbReference type="Pfam" id="PF00172">
    <property type="entry name" value="Zn_clus"/>
    <property type="match status" value="1"/>
</dbReference>